<sequence>MIGDSHMRNFWRAMMDVLVGNNQHDYHRWDGYQNWEDFPTHIRWDEVDQFLPNAMYARMNDHSKIGVQGGCHFIPKGNRDSNITGVGHYWSCLSARDINEARQDFDLRRLKSNVTVAYNITIDASWCASSFRAGLDDRADVRGEECRDARQIYTREKGEEKSYLERLLSQSTYDTVIMGHHVHDIKREYCSSKAEADIRPCREQLGKDIIRNAENFASWAKENKINLLWVTTGPMLLDRIPEQFRNFQLPEDMNYEMKTMAEIMRSKGFPVLDAYHIGSACARKESEIRANGGEWPDCFSDGMHASRFLDREKAQMLLNWKCQH</sequence>
<dbReference type="Proteomes" id="UP000198406">
    <property type="component" value="Unassembled WGS sequence"/>
</dbReference>
<proteinExistence type="predicted"/>
<name>A0A1Z5K594_FISSO</name>
<comment type="caution">
    <text evidence="1">The sequence shown here is derived from an EMBL/GenBank/DDBJ whole genome shotgun (WGS) entry which is preliminary data.</text>
</comment>
<evidence type="ECO:0000313" key="2">
    <source>
        <dbReference type="Proteomes" id="UP000198406"/>
    </source>
</evidence>
<dbReference type="InParanoid" id="A0A1Z5K594"/>
<accession>A0A1Z5K594</accession>
<dbReference type="AlphaFoldDB" id="A0A1Z5K594"/>
<protein>
    <submittedName>
        <fullName evidence="1">Uncharacterized protein</fullName>
    </submittedName>
</protein>
<gene>
    <name evidence="1" type="ORF">FisN_28Lh084</name>
</gene>
<organism evidence="1 2">
    <name type="scientific">Fistulifera solaris</name>
    <name type="common">Oleaginous diatom</name>
    <dbReference type="NCBI Taxonomy" id="1519565"/>
    <lineage>
        <taxon>Eukaryota</taxon>
        <taxon>Sar</taxon>
        <taxon>Stramenopiles</taxon>
        <taxon>Ochrophyta</taxon>
        <taxon>Bacillariophyta</taxon>
        <taxon>Bacillariophyceae</taxon>
        <taxon>Bacillariophycidae</taxon>
        <taxon>Naviculales</taxon>
        <taxon>Naviculaceae</taxon>
        <taxon>Fistulifera</taxon>
    </lineage>
</organism>
<keyword evidence="2" id="KW-1185">Reference proteome</keyword>
<dbReference type="EMBL" id="BDSP01000166">
    <property type="protein sequence ID" value="GAX21394.1"/>
    <property type="molecule type" value="Genomic_DNA"/>
</dbReference>
<reference evidence="1 2" key="1">
    <citation type="journal article" date="2015" name="Plant Cell">
        <title>Oil accumulation by the oleaginous diatom Fistulifera solaris as revealed by the genome and transcriptome.</title>
        <authorList>
            <person name="Tanaka T."/>
            <person name="Maeda Y."/>
            <person name="Veluchamy A."/>
            <person name="Tanaka M."/>
            <person name="Abida H."/>
            <person name="Marechal E."/>
            <person name="Bowler C."/>
            <person name="Muto M."/>
            <person name="Sunaga Y."/>
            <person name="Tanaka M."/>
            <person name="Yoshino T."/>
            <person name="Taniguchi T."/>
            <person name="Fukuda Y."/>
            <person name="Nemoto M."/>
            <person name="Matsumoto M."/>
            <person name="Wong P.S."/>
            <person name="Aburatani S."/>
            <person name="Fujibuchi W."/>
        </authorList>
    </citation>
    <scope>NUCLEOTIDE SEQUENCE [LARGE SCALE GENOMIC DNA]</scope>
    <source>
        <strain evidence="1 2">JPCC DA0580</strain>
    </source>
</reference>
<evidence type="ECO:0000313" key="1">
    <source>
        <dbReference type="EMBL" id="GAX21394.1"/>
    </source>
</evidence>